<accession>A0A9D1XKX9</accession>
<feature type="transmembrane region" description="Helical" evidence="6">
    <location>
        <begin position="181"/>
        <end position="200"/>
    </location>
</feature>
<dbReference type="Pfam" id="PF01226">
    <property type="entry name" value="Form_Nir_trans"/>
    <property type="match status" value="1"/>
</dbReference>
<dbReference type="InterPro" id="IPR024002">
    <property type="entry name" value="For/NO2_transpt_CS"/>
</dbReference>
<feature type="transmembrane region" description="Helical" evidence="6">
    <location>
        <begin position="220"/>
        <end position="248"/>
    </location>
</feature>
<dbReference type="EMBL" id="DXET01000113">
    <property type="protein sequence ID" value="HIX81347.1"/>
    <property type="molecule type" value="Genomic_DNA"/>
</dbReference>
<sequence>MSFEMLSDLGIKKYEMCRDEKGRFFARSIVAGLYLGLATILSTTLGTLLFKDHYIASKIAVAASFGIGLVIIVILGSELFTGNCFTTMIPVYGKKLKFRQIIPMWIICYIGNFVGIALICFLFVKSGSNQELLTEYITTVVDGKLAFSAGQLFIKGVLCNFIVCVGAYVGMKMQDDTAKTIIMMLVVMAFVLPGFEHSIANMGNFTIGITALGTSYDWSLVPLHMLISTAGNIIGGAVLLGVPLFMMIKPKKR</sequence>
<dbReference type="AlphaFoldDB" id="A0A9D1XKX9"/>
<dbReference type="Proteomes" id="UP000886724">
    <property type="component" value="Unassembled WGS sequence"/>
</dbReference>
<feature type="transmembrane region" description="Helical" evidence="6">
    <location>
        <begin position="145"/>
        <end position="169"/>
    </location>
</feature>
<feature type="transmembrane region" description="Helical" evidence="6">
    <location>
        <begin position="101"/>
        <end position="125"/>
    </location>
</feature>
<gene>
    <name evidence="7" type="ORF">H9980_05155</name>
</gene>
<dbReference type="GO" id="GO:0015499">
    <property type="term" value="F:formate transmembrane transporter activity"/>
    <property type="evidence" value="ECO:0007669"/>
    <property type="project" value="TreeGrafter"/>
</dbReference>
<keyword evidence="4 6" id="KW-0472">Membrane</keyword>
<evidence type="ECO:0000313" key="8">
    <source>
        <dbReference type="Proteomes" id="UP000886724"/>
    </source>
</evidence>
<feature type="transmembrane region" description="Helical" evidence="6">
    <location>
        <begin position="24"/>
        <end position="49"/>
    </location>
</feature>
<dbReference type="PANTHER" id="PTHR30520">
    <property type="entry name" value="FORMATE TRANSPORTER-RELATED"/>
    <property type="match status" value="1"/>
</dbReference>
<keyword evidence="3 6" id="KW-1133">Transmembrane helix</keyword>
<reference evidence="7" key="2">
    <citation type="submission" date="2021-04" db="EMBL/GenBank/DDBJ databases">
        <authorList>
            <person name="Gilroy R."/>
        </authorList>
    </citation>
    <scope>NUCLEOTIDE SEQUENCE</scope>
    <source>
        <strain evidence="7">ChiGjej1B1-14440</strain>
    </source>
</reference>
<feature type="transmembrane region" description="Helical" evidence="6">
    <location>
        <begin position="55"/>
        <end position="80"/>
    </location>
</feature>
<comment type="similarity">
    <text evidence="5">Belongs to the FNT transporter (TC 1.A.16) family.</text>
</comment>
<dbReference type="Gene3D" id="1.20.1080.10">
    <property type="entry name" value="Glycerol uptake facilitator protein"/>
    <property type="match status" value="1"/>
</dbReference>
<dbReference type="InterPro" id="IPR023271">
    <property type="entry name" value="Aquaporin-like"/>
</dbReference>
<keyword evidence="2 6" id="KW-0812">Transmembrane</keyword>
<protein>
    <submittedName>
        <fullName evidence="7">Formate/nitrite transporter family protein</fullName>
    </submittedName>
</protein>
<name>A0A9D1XKX9_9FIRM</name>
<dbReference type="PROSITE" id="PS01005">
    <property type="entry name" value="FORMATE_NITRITE_TP_1"/>
    <property type="match status" value="1"/>
</dbReference>
<comment type="subcellular location">
    <subcellularLocation>
        <location evidence="1">Membrane</location>
        <topology evidence="1">Multi-pass membrane protein</topology>
    </subcellularLocation>
</comment>
<evidence type="ECO:0000256" key="6">
    <source>
        <dbReference type="SAM" id="Phobius"/>
    </source>
</evidence>
<dbReference type="InterPro" id="IPR000292">
    <property type="entry name" value="For/NO2_transpt"/>
</dbReference>
<evidence type="ECO:0000256" key="4">
    <source>
        <dbReference type="ARBA" id="ARBA00023136"/>
    </source>
</evidence>
<organism evidence="7 8">
    <name type="scientific">Candidatus Erysipelatoclostridium merdavium</name>
    <dbReference type="NCBI Taxonomy" id="2838566"/>
    <lineage>
        <taxon>Bacteria</taxon>
        <taxon>Bacillati</taxon>
        <taxon>Bacillota</taxon>
        <taxon>Erysipelotrichia</taxon>
        <taxon>Erysipelotrichales</taxon>
        <taxon>Erysipelotrichales incertae sedis</taxon>
    </lineage>
</organism>
<evidence type="ECO:0000256" key="5">
    <source>
        <dbReference type="ARBA" id="ARBA00049660"/>
    </source>
</evidence>
<dbReference type="PANTHER" id="PTHR30520:SF8">
    <property type="entry name" value="NITRITE TRANSPORTER NIRC"/>
    <property type="match status" value="1"/>
</dbReference>
<reference evidence="7" key="1">
    <citation type="journal article" date="2021" name="PeerJ">
        <title>Extensive microbial diversity within the chicken gut microbiome revealed by metagenomics and culture.</title>
        <authorList>
            <person name="Gilroy R."/>
            <person name="Ravi A."/>
            <person name="Getino M."/>
            <person name="Pursley I."/>
            <person name="Horton D.L."/>
            <person name="Alikhan N.F."/>
            <person name="Baker D."/>
            <person name="Gharbi K."/>
            <person name="Hall N."/>
            <person name="Watson M."/>
            <person name="Adriaenssens E.M."/>
            <person name="Foster-Nyarko E."/>
            <person name="Jarju S."/>
            <person name="Secka A."/>
            <person name="Antonio M."/>
            <person name="Oren A."/>
            <person name="Chaudhuri R.R."/>
            <person name="La Ragione R."/>
            <person name="Hildebrand F."/>
            <person name="Pallen M.J."/>
        </authorList>
    </citation>
    <scope>NUCLEOTIDE SEQUENCE</scope>
    <source>
        <strain evidence="7">ChiGjej1B1-14440</strain>
    </source>
</reference>
<proteinExistence type="inferred from homology"/>
<evidence type="ECO:0000313" key="7">
    <source>
        <dbReference type="EMBL" id="HIX81347.1"/>
    </source>
</evidence>
<evidence type="ECO:0000256" key="3">
    <source>
        <dbReference type="ARBA" id="ARBA00022989"/>
    </source>
</evidence>
<evidence type="ECO:0000256" key="1">
    <source>
        <dbReference type="ARBA" id="ARBA00004141"/>
    </source>
</evidence>
<comment type="caution">
    <text evidence="7">The sequence shown here is derived from an EMBL/GenBank/DDBJ whole genome shotgun (WGS) entry which is preliminary data.</text>
</comment>
<dbReference type="GO" id="GO:0005886">
    <property type="term" value="C:plasma membrane"/>
    <property type="evidence" value="ECO:0007669"/>
    <property type="project" value="TreeGrafter"/>
</dbReference>
<evidence type="ECO:0000256" key="2">
    <source>
        <dbReference type="ARBA" id="ARBA00022692"/>
    </source>
</evidence>